<dbReference type="GO" id="GO:0005634">
    <property type="term" value="C:nucleus"/>
    <property type="evidence" value="ECO:0007669"/>
    <property type="project" value="TreeGrafter"/>
</dbReference>
<accession>A0AAE1Q385</accession>
<dbReference type="AlphaFoldDB" id="A0AAE1Q385"/>
<protein>
    <recommendedName>
        <fullName evidence="2">Regulatory protein zeste</fullName>
    </recommendedName>
</protein>
<proteinExistence type="predicted"/>
<organism evidence="5 6">
    <name type="scientific">Petrolisthes manimaculis</name>
    <dbReference type="NCBI Taxonomy" id="1843537"/>
    <lineage>
        <taxon>Eukaryota</taxon>
        <taxon>Metazoa</taxon>
        <taxon>Ecdysozoa</taxon>
        <taxon>Arthropoda</taxon>
        <taxon>Crustacea</taxon>
        <taxon>Multicrustacea</taxon>
        <taxon>Malacostraca</taxon>
        <taxon>Eumalacostraca</taxon>
        <taxon>Eucarida</taxon>
        <taxon>Decapoda</taxon>
        <taxon>Pleocyemata</taxon>
        <taxon>Anomura</taxon>
        <taxon>Galatheoidea</taxon>
        <taxon>Porcellanidae</taxon>
        <taxon>Petrolisthes</taxon>
    </lineage>
</organism>
<comment type="caution">
    <text evidence="5">The sequence shown here is derived from an EMBL/GenBank/DDBJ whole genome shotgun (WGS) entry which is preliminary data.</text>
</comment>
<name>A0AAE1Q385_9EUCA</name>
<evidence type="ECO:0000256" key="1">
    <source>
        <dbReference type="ARBA" id="ARBA00011764"/>
    </source>
</evidence>
<evidence type="ECO:0000256" key="3">
    <source>
        <dbReference type="ARBA" id="ARBA00025466"/>
    </source>
</evidence>
<evidence type="ECO:0000256" key="2">
    <source>
        <dbReference type="ARBA" id="ARBA00016807"/>
    </source>
</evidence>
<sequence length="106" mass="12383">MSAAAEPTTTRSRRANFSDEEIMAMIQGWQDRRAVLHERFCWNITAERKEQAWEEVTTEVNTVSPVLRVTEEVKKKFTDFKSIVENKISNIKQKHKKRGKGMIKLC</sequence>
<dbReference type="PANTHER" id="PTHR23098:SF16">
    <property type="entry name" value="REGULATORY PROTEIN ZESTE"/>
    <property type="match status" value="1"/>
</dbReference>
<reference evidence="5" key="1">
    <citation type="submission" date="2023-11" db="EMBL/GenBank/DDBJ databases">
        <title>Genome assemblies of two species of porcelain crab, Petrolisthes cinctipes and Petrolisthes manimaculis (Anomura: Porcellanidae).</title>
        <authorList>
            <person name="Angst P."/>
        </authorList>
    </citation>
    <scope>NUCLEOTIDE SEQUENCE</scope>
    <source>
        <strain evidence="5">PB745_02</strain>
        <tissue evidence="5">Gill</tissue>
    </source>
</reference>
<dbReference type="PANTHER" id="PTHR23098">
    <property type="entry name" value="AGAP001331-PA-RELATED"/>
    <property type="match status" value="1"/>
</dbReference>
<dbReference type="InterPro" id="IPR028002">
    <property type="entry name" value="Myb_DNA-bind_5"/>
</dbReference>
<dbReference type="EMBL" id="JAWZYT010000907">
    <property type="protein sequence ID" value="KAK4317652.1"/>
    <property type="molecule type" value="Genomic_DNA"/>
</dbReference>
<dbReference type="Pfam" id="PF13873">
    <property type="entry name" value="Myb_DNA-bind_5"/>
    <property type="match status" value="1"/>
</dbReference>
<gene>
    <name evidence="5" type="ORF">Pmani_011274</name>
</gene>
<comment type="subunit">
    <text evidence="1">Self-associates forming complexes of several hundred monomers.</text>
</comment>
<evidence type="ECO:0000313" key="6">
    <source>
        <dbReference type="Proteomes" id="UP001292094"/>
    </source>
</evidence>
<evidence type="ECO:0000259" key="4">
    <source>
        <dbReference type="Pfam" id="PF13873"/>
    </source>
</evidence>
<comment type="function">
    <text evidence="3">Involved in transvection phenomena (= synapsis-dependent gene expression), where the synaptic pairing of chromosomes carrying genes with which zeste interacts influences the expression of these genes. Zeste binds to DNA and stimulates transcription from a nearby promoter.</text>
</comment>
<feature type="domain" description="Myb/SANT-like DNA-binding" evidence="4">
    <location>
        <begin position="13"/>
        <end position="88"/>
    </location>
</feature>
<evidence type="ECO:0000313" key="5">
    <source>
        <dbReference type="EMBL" id="KAK4317652.1"/>
    </source>
</evidence>
<keyword evidence="6" id="KW-1185">Reference proteome</keyword>
<dbReference type="Proteomes" id="UP001292094">
    <property type="component" value="Unassembled WGS sequence"/>
</dbReference>